<protein>
    <recommendedName>
        <fullName evidence="3 10">Isopentenyl-diphosphate delta-isomerase</fullName>
        <ecNumber evidence="3 10">5.3.3.2</ecNumber>
    </recommendedName>
</protein>
<dbReference type="GO" id="GO:0004452">
    <property type="term" value="F:isopentenyl-diphosphate delta-isomerase activity"/>
    <property type="evidence" value="ECO:0007669"/>
    <property type="project" value="UniProtKB-UniRule"/>
</dbReference>
<dbReference type="HAMAP" id="MF_00202">
    <property type="entry name" value="Idi"/>
    <property type="match status" value="1"/>
</dbReference>
<evidence type="ECO:0000259" key="11">
    <source>
        <dbReference type="PROSITE" id="PS51462"/>
    </source>
</evidence>
<accession>A0A521FG18</accession>
<evidence type="ECO:0000256" key="5">
    <source>
        <dbReference type="ARBA" id="ARBA00022723"/>
    </source>
</evidence>
<evidence type="ECO:0000256" key="7">
    <source>
        <dbReference type="ARBA" id="ARBA00023211"/>
    </source>
</evidence>
<dbReference type="Proteomes" id="UP000320300">
    <property type="component" value="Unassembled WGS sequence"/>
</dbReference>
<evidence type="ECO:0000256" key="8">
    <source>
        <dbReference type="ARBA" id="ARBA00023229"/>
    </source>
</evidence>
<evidence type="ECO:0000256" key="9">
    <source>
        <dbReference type="ARBA" id="ARBA00023235"/>
    </source>
</evidence>
<dbReference type="GO" id="GO:0050992">
    <property type="term" value="P:dimethylallyl diphosphate biosynthetic process"/>
    <property type="evidence" value="ECO:0007669"/>
    <property type="project" value="UniProtKB-UniPathway"/>
</dbReference>
<dbReference type="PIRSF" id="PIRSF018427">
    <property type="entry name" value="Isopntndiph_ism"/>
    <property type="match status" value="1"/>
</dbReference>
<dbReference type="GO" id="GO:0005737">
    <property type="term" value="C:cytoplasm"/>
    <property type="evidence" value="ECO:0007669"/>
    <property type="project" value="TreeGrafter"/>
</dbReference>
<keyword evidence="5" id="KW-0479">Metal-binding</keyword>
<dbReference type="PANTHER" id="PTHR10885">
    <property type="entry name" value="ISOPENTENYL-DIPHOSPHATE DELTA-ISOMERASE"/>
    <property type="match status" value="1"/>
</dbReference>
<dbReference type="RefSeq" id="WP_246101677.1">
    <property type="nucleotide sequence ID" value="NZ_CBCSJO010000011.1"/>
</dbReference>
<dbReference type="NCBIfam" id="TIGR02150">
    <property type="entry name" value="IPP_isom_1"/>
    <property type="match status" value="1"/>
</dbReference>
<dbReference type="PROSITE" id="PS51462">
    <property type="entry name" value="NUDIX"/>
    <property type="match status" value="1"/>
</dbReference>
<dbReference type="EC" id="5.3.3.2" evidence="3 10"/>
<dbReference type="NCBIfam" id="NF002995">
    <property type="entry name" value="PRK03759.1"/>
    <property type="match status" value="1"/>
</dbReference>
<keyword evidence="13" id="KW-1185">Reference proteome</keyword>
<feature type="domain" description="Nudix hydrolase" evidence="11">
    <location>
        <begin position="36"/>
        <end position="168"/>
    </location>
</feature>
<organism evidence="12 13">
    <name type="scientific">Pedobacter westerhofensis</name>
    <dbReference type="NCBI Taxonomy" id="425512"/>
    <lineage>
        <taxon>Bacteria</taxon>
        <taxon>Pseudomonadati</taxon>
        <taxon>Bacteroidota</taxon>
        <taxon>Sphingobacteriia</taxon>
        <taxon>Sphingobacteriales</taxon>
        <taxon>Sphingobacteriaceae</taxon>
        <taxon>Pedobacter</taxon>
    </lineage>
</organism>
<evidence type="ECO:0000256" key="1">
    <source>
        <dbReference type="ARBA" id="ARBA00004826"/>
    </source>
</evidence>
<keyword evidence="9 12" id="KW-0413">Isomerase</keyword>
<keyword evidence="7" id="KW-0464">Manganese</keyword>
<dbReference type="InterPro" id="IPR011876">
    <property type="entry name" value="IsopentenylPP_isomerase_typ1"/>
</dbReference>
<dbReference type="CDD" id="cd02885">
    <property type="entry name" value="NUDIX_IPP_Isomerase"/>
    <property type="match status" value="1"/>
</dbReference>
<dbReference type="Gene3D" id="3.90.79.10">
    <property type="entry name" value="Nucleoside Triphosphate Pyrophosphohydrolase"/>
    <property type="match status" value="1"/>
</dbReference>
<evidence type="ECO:0000313" key="13">
    <source>
        <dbReference type="Proteomes" id="UP000320300"/>
    </source>
</evidence>
<keyword evidence="6" id="KW-0460">Magnesium</keyword>
<evidence type="ECO:0000256" key="2">
    <source>
        <dbReference type="ARBA" id="ARBA00007579"/>
    </source>
</evidence>
<evidence type="ECO:0000256" key="4">
    <source>
        <dbReference type="ARBA" id="ARBA00022490"/>
    </source>
</evidence>
<comment type="similarity">
    <text evidence="2">Belongs to the IPP isomerase type 1 family.</text>
</comment>
<dbReference type="SUPFAM" id="SSF55811">
    <property type="entry name" value="Nudix"/>
    <property type="match status" value="1"/>
</dbReference>
<keyword evidence="4" id="KW-0963">Cytoplasm</keyword>
<dbReference type="PANTHER" id="PTHR10885:SF0">
    <property type="entry name" value="ISOPENTENYL-DIPHOSPHATE DELTA-ISOMERASE"/>
    <property type="match status" value="1"/>
</dbReference>
<dbReference type="AlphaFoldDB" id="A0A521FG18"/>
<dbReference type="UniPathway" id="UPA00059">
    <property type="reaction ID" value="UER00104"/>
</dbReference>
<evidence type="ECO:0000313" key="12">
    <source>
        <dbReference type="EMBL" id="SMO95055.1"/>
    </source>
</evidence>
<dbReference type="EMBL" id="FXTN01000012">
    <property type="protein sequence ID" value="SMO95055.1"/>
    <property type="molecule type" value="Genomic_DNA"/>
</dbReference>
<comment type="pathway">
    <text evidence="1">Isoprenoid biosynthesis; dimethylallyl diphosphate biosynthesis; dimethylallyl diphosphate from isopentenyl diphosphate: step 1/1.</text>
</comment>
<dbReference type="InterPro" id="IPR000086">
    <property type="entry name" value="NUDIX_hydrolase_dom"/>
</dbReference>
<proteinExistence type="inferred from homology"/>
<name>A0A521FG18_9SPHI</name>
<evidence type="ECO:0000256" key="6">
    <source>
        <dbReference type="ARBA" id="ARBA00022842"/>
    </source>
</evidence>
<dbReference type="Pfam" id="PF00293">
    <property type="entry name" value="NUDIX"/>
    <property type="match status" value="1"/>
</dbReference>
<dbReference type="InterPro" id="IPR056375">
    <property type="entry name" value="Idi_bact"/>
</dbReference>
<evidence type="ECO:0000256" key="3">
    <source>
        <dbReference type="ARBA" id="ARBA00012057"/>
    </source>
</evidence>
<dbReference type="GO" id="GO:0046872">
    <property type="term" value="F:metal ion binding"/>
    <property type="evidence" value="ECO:0007669"/>
    <property type="project" value="UniProtKB-KW"/>
</dbReference>
<dbReference type="GO" id="GO:0009240">
    <property type="term" value="P:isopentenyl diphosphate biosynthetic process"/>
    <property type="evidence" value="ECO:0007669"/>
    <property type="project" value="TreeGrafter"/>
</dbReference>
<gene>
    <name evidence="12" type="ORF">SAMN06265348_1128</name>
</gene>
<dbReference type="InterPro" id="IPR015797">
    <property type="entry name" value="NUDIX_hydrolase-like_dom_sf"/>
</dbReference>
<keyword evidence="8" id="KW-0414">Isoprene biosynthesis</keyword>
<evidence type="ECO:0000256" key="10">
    <source>
        <dbReference type="NCBIfam" id="TIGR02150"/>
    </source>
</evidence>
<sequence>MNTDYTNNMIEYVSLVDEQDNEIGVMEKMLVHQEALLHRAISVFVFNDRNELLLQQRAAEKYHSGLLWTNTCCSHPRPGEVVIEAAKRRLMEEMKMACNLTYEFSFTYKAVLTEELTEHELDHVFFGESNAHPQPDPAEVADWKYMPLQEIEKDMEKNPAIYTSWFKLMLDKIKTVRNDHTD</sequence>
<reference evidence="12 13" key="1">
    <citation type="submission" date="2017-05" db="EMBL/GenBank/DDBJ databases">
        <authorList>
            <person name="Varghese N."/>
            <person name="Submissions S."/>
        </authorList>
    </citation>
    <scope>NUCLEOTIDE SEQUENCE [LARGE SCALE GENOMIC DNA]</scope>
    <source>
        <strain evidence="12 13">DSM 19036</strain>
    </source>
</reference>